<reference evidence="1" key="2">
    <citation type="submission" date="2020-11" db="EMBL/GenBank/DDBJ databases">
        <authorList>
            <person name="McCartney M.A."/>
            <person name="Auch B."/>
            <person name="Kono T."/>
            <person name="Mallez S."/>
            <person name="Becker A."/>
            <person name="Gohl D.M."/>
            <person name="Silverstein K.A.T."/>
            <person name="Koren S."/>
            <person name="Bechman K.B."/>
            <person name="Herman A."/>
            <person name="Abrahante J.E."/>
            <person name="Garbe J."/>
        </authorList>
    </citation>
    <scope>NUCLEOTIDE SEQUENCE</scope>
    <source>
        <strain evidence="1">Duluth1</strain>
        <tissue evidence="1">Whole animal</tissue>
    </source>
</reference>
<evidence type="ECO:0000313" key="2">
    <source>
        <dbReference type="Proteomes" id="UP000828390"/>
    </source>
</evidence>
<accession>A0A9D4DS56</accession>
<reference evidence="1" key="1">
    <citation type="journal article" date="2019" name="bioRxiv">
        <title>The Genome of the Zebra Mussel, Dreissena polymorpha: A Resource for Invasive Species Research.</title>
        <authorList>
            <person name="McCartney M.A."/>
            <person name="Auch B."/>
            <person name="Kono T."/>
            <person name="Mallez S."/>
            <person name="Zhang Y."/>
            <person name="Obille A."/>
            <person name="Becker A."/>
            <person name="Abrahante J.E."/>
            <person name="Garbe J."/>
            <person name="Badalamenti J.P."/>
            <person name="Herman A."/>
            <person name="Mangelson H."/>
            <person name="Liachko I."/>
            <person name="Sullivan S."/>
            <person name="Sone E.D."/>
            <person name="Koren S."/>
            <person name="Silverstein K.A.T."/>
            <person name="Beckman K.B."/>
            <person name="Gohl D.M."/>
        </authorList>
    </citation>
    <scope>NUCLEOTIDE SEQUENCE</scope>
    <source>
        <strain evidence="1">Duluth1</strain>
        <tissue evidence="1">Whole animal</tissue>
    </source>
</reference>
<evidence type="ECO:0000313" key="1">
    <source>
        <dbReference type="EMBL" id="KAH3754877.1"/>
    </source>
</evidence>
<comment type="caution">
    <text evidence="1">The sequence shown here is derived from an EMBL/GenBank/DDBJ whole genome shotgun (WGS) entry which is preliminary data.</text>
</comment>
<protein>
    <submittedName>
        <fullName evidence="1">Uncharacterized protein</fullName>
    </submittedName>
</protein>
<name>A0A9D4DS56_DREPO</name>
<dbReference type="Proteomes" id="UP000828390">
    <property type="component" value="Unassembled WGS sequence"/>
</dbReference>
<keyword evidence="2" id="KW-1185">Reference proteome</keyword>
<organism evidence="1 2">
    <name type="scientific">Dreissena polymorpha</name>
    <name type="common">Zebra mussel</name>
    <name type="synonym">Mytilus polymorpha</name>
    <dbReference type="NCBI Taxonomy" id="45954"/>
    <lineage>
        <taxon>Eukaryota</taxon>
        <taxon>Metazoa</taxon>
        <taxon>Spiralia</taxon>
        <taxon>Lophotrochozoa</taxon>
        <taxon>Mollusca</taxon>
        <taxon>Bivalvia</taxon>
        <taxon>Autobranchia</taxon>
        <taxon>Heteroconchia</taxon>
        <taxon>Euheterodonta</taxon>
        <taxon>Imparidentia</taxon>
        <taxon>Neoheterodontei</taxon>
        <taxon>Myida</taxon>
        <taxon>Dreissenoidea</taxon>
        <taxon>Dreissenidae</taxon>
        <taxon>Dreissena</taxon>
    </lineage>
</organism>
<dbReference type="EMBL" id="JAIWYP010000010">
    <property type="protein sequence ID" value="KAH3754877.1"/>
    <property type="molecule type" value="Genomic_DNA"/>
</dbReference>
<proteinExistence type="predicted"/>
<sequence>MVISSRIVTDKHGFNFPKTAVLATRTPKDNAGRFINNKVRHMASTRFTCRIRPDMNRVDLASVWDWG</sequence>
<dbReference type="AlphaFoldDB" id="A0A9D4DS56"/>
<gene>
    <name evidence="1" type="ORF">DPMN_189560</name>
</gene>